<organism evidence="1 2">
    <name type="scientific">Bacillus safensis</name>
    <dbReference type="NCBI Taxonomy" id="561879"/>
    <lineage>
        <taxon>Bacteria</taxon>
        <taxon>Bacillati</taxon>
        <taxon>Bacillota</taxon>
        <taxon>Bacilli</taxon>
        <taxon>Bacillales</taxon>
        <taxon>Bacillaceae</taxon>
        <taxon>Bacillus</taxon>
    </lineage>
</organism>
<sequence>MQIPRLLMQQTYAKLQMSTTPSRQEVEQPQADLEIQQPRAVMNIKRTPSKLTIDQTEAFADMDIKSIFRRSEEWAAGGACCWRKEWVEERKKEVNSSRSRMVGMRLLSLPKSMAVPSKTIHHWCDTFIL</sequence>
<dbReference type="Proteomes" id="UP000464658">
    <property type="component" value="Chromosome"/>
</dbReference>
<dbReference type="InterPro" id="IPR045527">
    <property type="entry name" value="DUF6470"/>
</dbReference>
<accession>A0A5S9ML28</accession>
<protein>
    <submittedName>
        <fullName evidence="1">Uncharacterized protein</fullName>
    </submittedName>
</protein>
<dbReference type="AlphaFoldDB" id="A0A5S9ML28"/>
<proteinExistence type="predicted"/>
<gene>
    <name evidence="1" type="ORF">BsIDN1_62270</name>
</gene>
<evidence type="ECO:0000313" key="1">
    <source>
        <dbReference type="EMBL" id="BBP92609.1"/>
    </source>
</evidence>
<dbReference type="EMBL" id="AP021906">
    <property type="protein sequence ID" value="BBP92609.1"/>
    <property type="molecule type" value="Genomic_DNA"/>
</dbReference>
<reference evidence="1 2" key="1">
    <citation type="submission" date="2019-12" db="EMBL/GenBank/DDBJ databases">
        <title>Full genome sequence of a Bacillus safensis strain isolated from commercially available natto in Indonesia.</title>
        <authorList>
            <person name="Yoshida M."/>
            <person name="Uomi M."/>
            <person name="Waturangi D."/>
            <person name="Ekaputri J.J."/>
            <person name="Setiamarga D.H.E."/>
        </authorList>
    </citation>
    <scope>NUCLEOTIDE SEQUENCE [LARGE SCALE GENOMIC DNA]</scope>
    <source>
        <strain evidence="1 2">IDN1</strain>
    </source>
</reference>
<evidence type="ECO:0000313" key="2">
    <source>
        <dbReference type="Proteomes" id="UP000464658"/>
    </source>
</evidence>
<name>A0A5S9ML28_BACIA</name>
<dbReference type="Pfam" id="PF20074">
    <property type="entry name" value="DUF6470"/>
    <property type="match status" value="1"/>
</dbReference>